<evidence type="ECO:0000256" key="3">
    <source>
        <dbReference type="ARBA" id="ARBA00022475"/>
    </source>
</evidence>
<evidence type="ECO:0000256" key="1">
    <source>
        <dbReference type="ARBA" id="ARBA00004651"/>
    </source>
</evidence>
<dbReference type="InterPro" id="IPR000515">
    <property type="entry name" value="MetI-like"/>
</dbReference>
<dbReference type="PROSITE" id="PS50928">
    <property type="entry name" value="ABC_TM1"/>
    <property type="match status" value="1"/>
</dbReference>
<feature type="domain" description="ABC transmembrane type-1" evidence="8">
    <location>
        <begin position="21"/>
        <end position="221"/>
    </location>
</feature>
<dbReference type="Pfam" id="PF00528">
    <property type="entry name" value="BPD_transp_1"/>
    <property type="match status" value="1"/>
</dbReference>
<evidence type="ECO:0000256" key="4">
    <source>
        <dbReference type="ARBA" id="ARBA00022692"/>
    </source>
</evidence>
<dbReference type="PANTHER" id="PTHR30450:SF1">
    <property type="entry name" value="D-METHIONINE TRANSPORT SYSTEM PERMEASE PROTEIN METI-RELATED"/>
    <property type="match status" value="1"/>
</dbReference>
<evidence type="ECO:0000256" key="7">
    <source>
        <dbReference type="RuleBase" id="RU363032"/>
    </source>
</evidence>
<dbReference type="InterPro" id="IPR051322">
    <property type="entry name" value="AA_ABC_Transporter_Permease"/>
</dbReference>
<dbReference type="PANTHER" id="PTHR30450">
    <property type="entry name" value="ABC TRANSPORTER PERMEASE"/>
    <property type="match status" value="1"/>
</dbReference>
<evidence type="ECO:0000256" key="2">
    <source>
        <dbReference type="ARBA" id="ARBA00022448"/>
    </source>
</evidence>
<dbReference type="Gene3D" id="1.10.3720.10">
    <property type="entry name" value="MetI-like"/>
    <property type="match status" value="1"/>
</dbReference>
<evidence type="ECO:0000313" key="9">
    <source>
        <dbReference type="EMBL" id="MEJ1155860.1"/>
    </source>
</evidence>
<evidence type="ECO:0000256" key="5">
    <source>
        <dbReference type="ARBA" id="ARBA00022989"/>
    </source>
</evidence>
<reference evidence="9 10" key="1">
    <citation type="submission" date="2024-02" db="EMBL/GenBank/DDBJ databases">
        <authorList>
            <person name="Saticioglu I.B."/>
        </authorList>
    </citation>
    <scope>NUCLEOTIDE SEQUENCE [LARGE SCALE GENOMIC DNA]</scope>
    <source>
        <strain evidence="9 10">Mu-86</strain>
    </source>
</reference>
<accession>A0ABU8LW25</accession>
<feature type="transmembrane region" description="Helical" evidence="7">
    <location>
        <begin position="98"/>
        <end position="121"/>
    </location>
</feature>
<evidence type="ECO:0000259" key="8">
    <source>
        <dbReference type="PROSITE" id="PS50928"/>
    </source>
</evidence>
<sequence>MIDSTDPGFWADLLENLAKATWETLYMVVVTMIVTFIVGLAVGVILVATDRGGILQAPFGSRGLGRTINVIVAIVVNITRSVPFVILMIALIPVTYVLIGTSFGSTAAIVPLSVAAIPFFARIVEIAVREVSPGKVEAAEALGATRWQILSKVLVPEALPSIVLGFTTTVVSIINFSAIAGVIGAGGLGDLAIRYGYQRYSTEYIVAVIIVLLIMVQVLQSTGSFVARRIDHERSRSGRNKKSATAASV</sequence>
<dbReference type="InterPro" id="IPR035906">
    <property type="entry name" value="MetI-like_sf"/>
</dbReference>
<keyword evidence="5 7" id="KW-1133">Transmembrane helix</keyword>
<keyword evidence="2 7" id="KW-0813">Transport</keyword>
<dbReference type="RefSeq" id="WP_337338272.1">
    <property type="nucleotide sequence ID" value="NZ_JBBDGL010000002.1"/>
</dbReference>
<feature type="transmembrane region" description="Helical" evidence="7">
    <location>
        <begin position="204"/>
        <end position="227"/>
    </location>
</feature>
<protein>
    <submittedName>
        <fullName evidence="9">Methionine ABC transporter permease</fullName>
    </submittedName>
</protein>
<dbReference type="EMBL" id="JBBDGL010000002">
    <property type="protein sequence ID" value="MEJ1155860.1"/>
    <property type="molecule type" value="Genomic_DNA"/>
</dbReference>
<comment type="subcellular location">
    <subcellularLocation>
        <location evidence="1 7">Cell membrane</location>
        <topology evidence="1 7">Multi-pass membrane protein</topology>
    </subcellularLocation>
</comment>
<gene>
    <name evidence="9" type="ORF">WDU96_09675</name>
</gene>
<dbReference type="SUPFAM" id="SSF161098">
    <property type="entry name" value="MetI-like"/>
    <property type="match status" value="1"/>
</dbReference>
<proteinExistence type="inferred from homology"/>
<keyword evidence="4 7" id="KW-0812">Transmembrane</keyword>
<evidence type="ECO:0000313" key="10">
    <source>
        <dbReference type="Proteomes" id="UP001368654"/>
    </source>
</evidence>
<keyword evidence="6 7" id="KW-0472">Membrane</keyword>
<dbReference type="Proteomes" id="UP001368654">
    <property type="component" value="Unassembled WGS sequence"/>
</dbReference>
<name>A0ABU8LW25_9MICO</name>
<feature type="transmembrane region" description="Helical" evidence="7">
    <location>
        <begin position="162"/>
        <end position="184"/>
    </location>
</feature>
<dbReference type="CDD" id="cd06261">
    <property type="entry name" value="TM_PBP2"/>
    <property type="match status" value="1"/>
</dbReference>
<keyword evidence="10" id="KW-1185">Reference proteome</keyword>
<evidence type="ECO:0000256" key="6">
    <source>
        <dbReference type="ARBA" id="ARBA00023136"/>
    </source>
</evidence>
<comment type="caution">
    <text evidence="9">The sequence shown here is derived from an EMBL/GenBank/DDBJ whole genome shotgun (WGS) entry which is preliminary data.</text>
</comment>
<keyword evidence="3" id="KW-1003">Cell membrane</keyword>
<feature type="transmembrane region" description="Helical" evidence="7">
    <location>
        <begin position="25"/>
        <end position="49"/>
    </location>
</feature>
<comment type="similarity">
    <text evidence="7">Belongs to the binding-protein-dependent transport system permease family.</text>
</comment>
<organism evidence="9 10">
    <name type="scientific">Microbacterium marmarense</name>
    <dbReference type="NCBI Taxonomy" id="3122051"/>
    <lineage>
        <taxon>Bacteria</taxon>
        <taxon>Bacillati</taxon>
        <taxon>Actinomycetota</taxon>
        <taxon>Actinomycetes</taxon>
        <taxon>Micrococcales</taxon>
        <taxon>Microbacteriaceae</taxon>
        <taxon>Microbacterium</taxon>
    </lineage>
</organism>
<feature type="transmembrane region" description="Helical" evidence="7">
    <location>
        <begin position="70"/>
        <end position="92"/>
    </location>
</feature>